<keyword evidence="4" id="KW-0548">Nucleotidyltransferase</keyword>
<evidence type="ECO:0000256" key="8">
    <source>
        <dbReference type="ARBA" id="ARBA00022842"/>
    </source>
</evidence>
<keyword evidence="8" id="KW-0460">Magnesium</keyword>
<keyword evidence="6" id="KW-0547">Nucleotide-binding</keyword>
<protein>
    <submittedName>
        <fullName evidence="9">MchC protein</fullName>
    </submittedName>
</protein>
<evidence type="ECO:0000256" key="6">
    <source>
        <dbReference type="ARBA" id="ARBA00022741"/>
    </source>
</evidence>
<organism evidence="9 10">
    <name type="scientific">Photobacterium kishitanii</name>
    <dbReference type="NCBI Taxonomy" id="318456"/>
    <lineage>
        <taxon>Bacteria</taxon>
        <taxon>Pseudomonadati</taxon>
        <taxon>Pseudomonadota</taxon>
        <taxon>Gammaproteobacteria</taxon>
        <taxon>Vibrionales</taxon>
        <taxon>Vibrionaceae</taxon>
        <taxon>Photobacterium</taxon>
    </lineage>
</organism>
<comment type="similarity">
    <text evidence="2">Belongs to the SELO family.</text>
</comment>
<dbReference type="AlphaFoldDB" id="A0A0B7JLN9"/>
<dbReference type="GeneID" id="29945495"/>
<evidence type="ECO:0000313" key="10">
    <source>
        <dbReference type="Proteomes" id="UP000241426"/>
    </source>
</evidence>
<evidence type="ECO:0000256" key="3">
    <source>
        <dbReference type="ARBA" id="ARBA00022679"/>
    </source>
</evidence>
<dbReference type="InterPro" id="IPR003846">
    <property type="entry name" value="SelO"/>
</dbReference>
<dbReference type="GO" id="GO:0005524">
    <property type="term" value="F:ATP binding"/>
    <property type="evidence" value="ECO:0007669"/>
    <property type="project" value="UniProtKB-KW"/>
</dbReference>
<dbReference type="RefSeq" id="WP_054262232.1">
    <property type="nucleotide sequence ID" value="NZ_LN794353.1"/>
</dbReference>
<dbReference type="EMBL" id="PYNF01000006">
    <property type="protein sequence ID" value="PSU99215.1"/>
    <property type="molecule type" value="Genomic_DNA"/>
</dbReference>
<keyword evidence="5" id="KW-0479">Metal-binding</keyword>
<comment type="cofactor">
    <cofactor evidence="1">
        <name>Mg(2+)</name>
        <dbReference type="ChEBI" id="CHEBI:18420"/>
    </cofactor>
</comment>
<proteinExistence type="inferred from homology"/>
<evidence type="ECO:0000256" key="4">
    <source>
        <dbReference type="ARBA" id="ARBA00022695"/>
    </source>
</evidence>
<accession>A0A2T3KIS5</accession>
<dbReference type="Proteomes" id="UP000241426">
    <property type="component" value="Unassembled WGS sequence"/>
</dbReference>
<dbReference type="eggNOG" id="COG0397">
    <property type="taxonomic scope" value="Bacteria"/>
</dbReference>
<evidence type="ECO:0000256" key="1">
    <source>
        <dbReference type="ARBA" id="ARBA00001946"/>
    </source>
</evidence>
<dbReference type="Pfam" id="PF02696">
    <property type="entry name" value="SelO"/>
    <property type="match status" value="1"/>
</dbReference>
<keyword evidence="3" id="KW-0808">Transferase</keyword>
<evidence type="ECO:0000256" key="7">
    <source>
        <dbReference type="ARBA" id="ARBA00022840"/>
    </source>
</evidence>
<dbReference type="GO" id="GO:0046872">
    <property type="term" value="F:metal ion binding"/>
    <property type="evidence" value="ECO:0007669"/>
    <property type="project" value="UniProtKB-KW"/>
</dbReference>
<comment type="caution">
    <text evidence="9">The sequence shown here is derived from an EMBL/GenBank/DDBJ whole genome shotgun (WGS) entry which is preliminary data.</text>
</comment>
<name>A0A0B7JLN9_9GAMM</name>
<evidence type="ECO:0000256" key="2">
    <source>
        <dbReference type="ARBA" id="ARBA00009747"/>
    </source>
</evidence>
<dbReference type="GO" id="GO:0016779">
    <property type="term" value="F:nucleotidyltransferase activity"/>
    <property type="evidence" value="ECO:0007669"/>
    <property type="project" value="UniProtKB-KW"/>
</dbReference>
<evidence type="ECO:0000313" key="9">
    <source>
        <dbReference type="EMBL" id="PSU99215.1"/>
    </source>
</evidence>
<evidence type="ECO:0000256" key="5">
    <source>
        <dbReference type="ARBA" id="ARBA00022723"/>
    </source>
</evidence>
<accession>A0A0B7JLN9</accession>
<gene>
    <name evidence="9" type="ORF">C9J27_09615</name>
</gene>
<reference evidence="9 10" key="1">
    <citation type="submission" date="2018-01" db="EMBL/GenBank/DDBJ databases">
        <title>Whole genome sequencing of Histamine producing bacteria.</title>
        <authorList>
            <person name="Butler K."/>
        </authorList>
    </citation>
    <scope>NUCLEOTIDE SEQUENCE [LARGE SCALE GENOMIC DNA]</scope>
    <source>
        <strain evidence="9 10">FS-7.2</strain>
    </source>
</reference>
<keyword evidence="7" id="KW-0067">ATP-binding</keyword>
<sequence length="458" mass="52239">MSVKTTSVRKIKKLNFIETGLPEISFSSFDTFRLIGAELAWFNSDLLKKYNINGSKEEIEAFLLNEYSYVSSNYLNSNRLIINECKTFWADRYGSRHEVCNGGSARCGFDGVFQVKGIGITPLLAQNMSKSHSHGKLFLDEAISEAIWGEICHRHLPYGSIRTLAIIKTNVQEEFSYLGNNPKKPCALAIREFSIRPAHFERATFFWPLPEYISLRNDDADRVRECINYLPISLGVSDSTLSSKKELFDCLKSFVVRIAKQIAYSRVKGIPHGSLTSSNISIDGRFLDFGTITAVPDFGNYVLADGVGAVWDDHILITNWLKNLFLNIDSYSILNDALSNSLVQELVRFFLDELEYQENYAILEELDVKNKSKDNLILAGDIKRNLISRHRINIGDFCVEDFKSKIVNLAKEKRLKIGNVKFELRDFKYSSFTILNDEYLSKTKYSNESINRLIANYC</sequence>